<gene>
    <name evidence="5" type="ORF">GCM10011507_09430</name>
</gene>
<dbReference type="CDD" id="cd09893">
    <property type="entry name" value="NGN_SP_TaA"/>
    <property type="match status" value="1"/>
</dbReference>
<dbReference type="EMBL" id="BMJB01000001">
    <property type="protein sequence ID" value="GGA59983.1"/>
    <property type="molecule type" value="Genomic_DNA"/>
</dbReference>
<dbReference type="PANTHER" id="PTHR30265:SF4">
    <property type="entry name" value="KOW MOTIF FAMILY PROTEIN, EXPRESSED"/>
    <property type="match status" value="1"/>
</dbReference>
<comment type="caution">
    <text evidence="5">The sequence shown here is derived from an EMBL/GenBank/DDBJ whole genome shotgun (WGS) entry which is preliminary data.</text>
</comment>
<dbReference type="NCBIfam" id="NF033644">
    <property type="entry name" value="antiterm_UpxY"/>
    <property type="match status" value="1"/>
</dbReference>
<dbReference type="InterPro" id="IPR008991">
    <property type="entry name" value="Translation_prot_SH3-like_sf"/>
</dbReference>
<dbReference type="InterPro" id="IPR006645">
    <property type="entry name" value="NGN-like_dom"/>
</dbReference>
<dbReference type="Pfam" id="PF02357">
    <property type="entry name" value="NusG"/>
    <property type="match status" value="1"/>
</dbReference>
<protein>
    <recommendedName>
        <fullName evidence="4">NusG-like N-terminal domain-containing protein</fullName>
    </recommendedName>
</protein>
<dbReference type="InterPro" id="IPR043425">
    <property type="entry name" value="NusG-like"/>
</dbReference>
<accession>A0A916W227</accession>
<sequence>MILQGLGGMLNRLANPVSNLSPLPMLPSDVATRWYAVYTRPRHEKAVADGLRSKSIEVFLPTVVTESRWKDRIVRIESPLFPGYVFTRIHLGERGKVLRVFGVVRMLSSHGAPASIDDAELESVRLCVEHGVRLEVGPFLKVGQRVRVRAGLLEGVEGVIARRKDSRSLIVPVSLIHQSVAVEVDAGLLEPLGSSAVASRAVGSGLIERGRRGNAAGPMHMANGHDHDVASMYRA</sequence>
<evidence type="ECO:0000313" key="5">
    <source>
        <dbReference type="EMBL" id="GGA59983.1"/>
    </source>
</evidence>
<evidence type="ECO:0000313" key="6">
    <source>
        <dbReference type="Proteomes" id="UP000648801"/>
    </source>
</evidence>
<dbReference type="Gene3D" id="3.30.70.940">
    <property type="entry name" value="NusG, N-terminal domain"/>
    <property type="match status" value="1"/>
</dbReference>
<keyword evidence="3" id="KW-0804">Transcription</keyword>
<organism evidence="5 6">
    <name type="scientific">Edaphobacter acidisoli</name>
    <dbReference type="NCBI Taxonomy" id="2040573"/>
    <lineage>
        <taxon>Bacteria</taxon>
        <taxon>Pseudomonadati</taxon>
        <taxon>Acidobacteriota</taxon>
        <taxon>Terriglobia</taxon>
        <taxon>Terriglobales</taxon>
        <taxon>Acidobacteriaceae</taxon>
        <taxon>Edaphobacter</taxon>
    </lineage>
</organism>
<dbReference type="Proteomes" id="UP000648801">
    <property type="component" value="Unassembled WGS sequence"/>
</dbReference>
<feature type="domain" description="NusG-like N-terminal" evidence="4">
    <location>
        <begin position="31"/>
        <end position="128"/>
    </location>
</feature>
<dbReference type="GO" id="GO:0006354">
    <property type="term" value="P:DNA-templated transcription elongation"/>
    <property type="evidence" value="ECO:0007669"/>
    <property type="project" value="InterPro"/>
</dbReference>
<keyword evidence="6" id="KW-1185">Reference proteome</keyword>
<dbReference type="InterPro" id="IPR036735">
    <property type="entry name" value="NGN_dom_sf"/>
</dbReference>
<keyword evidence="2" id="KW-0805">Transcription regulation</keyword>
<name>A0A916W227_9BACT</name>
<proteinExistence type="predicted"/>
<dbReference type="PANTHER" id="PTHR30265">
    <property type="entry name" value="RHO-INTERACTING TRANSCRIPTION TERMINATION FACTOR NUSG"/>
    <property type="match status" value="1"/>
</dbReference>
<dbReference type="GO" id="GO:0031564">
    <property type="term" value="P:transcription antitermination"/>
    <property type="evidence" value="ECO:0007669"/>
    <property type="project" value="UniProtKB-KW"/>
</dbReference>
<evidence type="ECO:0000259" key="4">
    <source>
        <dbReference type="SMART" id="SM00738"/>
    </source>
</evidence>
<evidence type="ECO:0000256" key="1">
    <source>
        <dbReference type="ARBA" id="ARBA00022814"/>
    </source>
</evidence>
<dbReference type="SUPFAM" id="SSF82679">
    <property type="entry name" value="N-utilization substance G protein NusG, N-terminal domain"/>
    <property type="match status" value="1"/>
</dbReference>
<evidence type="ECO:0000256" key="3">
    <source>
        <dbReference type="ARBA" id="ARBA00023163"/>
    </source>
</evidence>
<keyword evidence="1" id="KW-0889">Transcription antitermination</keyword>
<dbReference type="SUPFAM" id="SSF50104">
    <property type="entry name" value="Translation proteins SH3-like domain"/>
    <property type="match status" value="1"/>
</dbReference>
<reference evidence="5" key="1">
    <citation type="journal article" date="2014" name="Int. J. Syst. Evol. Microbiol.">
        <title>Complete genome sequence of Corynebacterium casei LMG S-19264T (=DSM 44701T), isolated from a smear-ripened cheese.</title>
        <authorList>
            <consortium name="US DOE Joint Genome Institute (JGI-PGF)"/>
            <person name="Walter F."/>
            <person name="Albersmeier A."/>
            <person name="Kalinowski J."/>
            <person name="Ruckert C."/>
        </authorList>
    </citation>
    <scope>NUCLEOTIDE SEQUENCE</scope>
    <source>
        <strain evidence="5">CGMCC 1.15447</strain>
    </source>
</reference>
<reference evidence="5" key="2">
    <citation type="submission" date="2020-09" db="EMBL/GenBank/DDBJ databases">
        <authorList>
            <person name="Sun Q."/>
            <person name="Zhou Y."/>
        </authorList>
    </citation>
    <scope>NUCLEOTIDE SEQUENCE</scope>
    <source>
        <strain evidence="5">CGMCC 1.15447</strain>
    </source>
</reference>
<dbReference type="SMART" id="SM00738">
    <property type="entry name" value="NGN"/>
    <property type="match status" value="1"/>
</dbReference>
<evidence type="ECO:0000256" key="2">
    <source>
        <dbReference type="ARBA" id="ARBA00023015"/>
    </source>
</evidence>
<dbReference type="AlphaFoldDB" id="A0A916W227"/>